<dbReference type="InterPro" id="IPR029052">
    <property type="entry name" value="Metallo-depent_PP-like"/>
</dbReference>
<dbReference type="SUPFAM" id="SSF56300">
    <property type="entry name" value="Metallo-dependent phosphatases"/>
    <property type="match status" value="1"/>
</dbReference>
<accession>A0A0M0JHE4</accession>
<proteinExistence type="predicted"/>
<dbReference type="AlphaFoldDB" id="A0A0M0JHE4"/>
<keyword evidence="2" id="KW-1133">Transmembrane helix</keyword>
<evidence type="ECO:0000313" key="3">
    <source>
        <dbReference type="EMBL" id="KOO25767.1"/>
    </source>
</evidence>
<dbReference type="EMBL" id="JWZX01002932">
    <property type="protein sequence ID" value="KOO25767.1"/>
    <property type="molecule type" value="Genomic_DNA"/>
</dbReference>
<dbReference type="Proteomes" id="UP000037460">
    <property type="component" value="Unassembled WGS sequence"/>
</dbReference>
<dbReference type="PANTHER" id="PTHR42254">
    <property type="entry name" value="METALLOPHOS DOMAIN-CONTAINING PROTEIN"/>
    <property type="match status" value="1"/>
</dbReference>
<dbReference type="Gene3D" id="3.60.21.10">
    <property type="match status" value="1"/>
</dbReference>
<keyword evidence="2" id="KW-0472">Membrane</keyword>
<name>A0A0M0JHE4_9EUKA</name>
<reference evidence="4" key="1">
    <citation type="journal article" date="2015" name="PLoS Genet.">
        <title>Genome Sequence and Transcriptome Analyses of Chrysochromulina tobin: Metabolic Tools for Enhanced Algal Fitness in the Prominent Order Prymnesiales (Haptophyceae).</title>
        <authorList>
            <person name="Hovde B.T."/>
            <person name="Deodato C.R."/>
            <person name="Hunsperger H.M."/>
            <person name="Ryken S.A."/>
            <person name="Yost W."/>
            <person name="Jha R.K."/>
            <person name="Patterson J."/>
            <person name="Monnat R.J. Jr."/>
            <person name="Barlow S.B."/>
            <person name="Starkenburg S.R."/>
            <person name="Cattolico R.A."/>
        </authorList>
    </citation>
    <scope>NUCLEOTIDE SEQUENCE</scope>
    <source>
        <strain evidence="4">CCMP291</strain>
    </source>
</reference>
<evidence type="ECO:0000256" key="2">
    <source>
        <dbReference type="SAM" id="Phobius"/>
    </source>
</evidence>
<keyword evidence="4" id="KW-1185">Reference proteome</keyword>
<sequence length="355" mass="38395">MLDVRLDDDTLDTPCKHEFSKDADDHDSELEPSHDPSDDGFTFTAVLVGGLNMWRDVVKHLCGIKFPVFVAVLGSVLLVAFSALPGDICITQNVGKVISTICLISESNWVMALHLSVLGTVLGSVCSRSIMRGLQHPIALIMTARLLPVRARAYASGSSRSGAIGAAAAAPSPVTIGYVTDVEGDLGFWRRYCAISEVIDDSGGLDELRLHPGCHFVFGGDSVDKSSGDLRFLRSLLALRRRHPDRVHLVLGNRDINKMRLLAELDESRDNWLAASEHPGVYWRAGGGPEGAPVADIDEWLAALNAFARKEVNAWSADVDEVARTGKGAEWAGRHDRTGFGFFDRPGGLKATDGH</sequence>
<evidence type="ECO:0000256" key="1">
    <source>
        <dbReference type="SAM" id="MobiDB-lite"/>
    </source>
</evidence>
<dbReference type="OrthoDB" id="426586at2759"/>
<comment type="caution">
    <text evidence="3">The sequence shown here is derived from an EMBL/GenBank/DDBJ whole genome shotgun (WGS) entry which is preliminary data.</text>
</comment>
<dbReference type="PANTHER" id="PTHR42254:SF1">
    <property type="entry name" value="CALCINEURIN-LIKE PHOSPHOESTERASE DOMAIN-CONTAINING PROTEIN"/>
    <property type="match status" value="1"/>
</dbReference>
<evidence type="ECO:0008006" key="5">
    <source>
        <dbReference type="Google" id="ProtNLM"/>
    </source>
</evidence>
<organism evidence="3 4">
    <name type="scientific">Chrysochromulina tobinii</name>
    <dbReference type="NCBI Taxonomy" id="1460289"/>
    <lineage>
        <taxon>Eukaryota</taxon>
        <taxon>Haptista</taxon>
        <taxon>Haptophyta</taxon>
        <taxon>Prymnesiophyceae</taxon>
        <taxon>Prymnesiales</taxon>
        <taxon>Chrysochromulinaceae</taxon>
        <taxon>Chrysochromulina</taxon>
    </lineage>
</organism>
<keyword evidence="2" id="KW-0812">Transmembrane</keyword>
<evidence type="ECO:0000313" key="4">
    <source>
        <dbReference type="Proteomes" id="UP000037460"/>
    </source>
</evidence>
<feature type="transmembrane region" description="Helical" evidence="2">
    <location>
        <begin position="62"/>
        <end position="84"/>
    </location>
</feature>
<protein>
    <recommendedName>
        <fullName evidence="5">Calcineurin-like phosphoesterase domain-containing protein</fullName>
    </recommendedName>
</protein>
<gene>
    <name evidence="3" type="ORF">Ctob_003976</name>
</gene>
<feature type="region of interest" description="Disordered" evidence="1">
    <location>
        <begin position="17"/>
        <end position="36"/>
    </location>
</feature>